<dbReference type="SFLD" id="SFLDG01129">
    <property type="entry name" value="C1.5:_HAD__Beta-PGM__Phosphata"/>
    <property type="match status" value="1"/>
</dbReference>
<evidence type="ECO:0000256" key="3">
    <source>
        <dbReference type="ARBA" id="ARBA00022723"/>
    </source>
</evidence>
<evidence type="ECO:0000256" key="2">
    <source>
        <dbReference type="ARBA" id="ARBA00006171"/>
    </source>
</evidence>
<dbReference type="InterPro" id="IPR023198">
    <property type="entry name" value="PGP-like_dom2"/>
</dbReference>
<gene>
    <name evidence="6" type="ORF">FHW37_101820</name>
</gene>
<dbReference type="EMBL" id="VIWP01000001">
    <property type="protein sequence ID" value="TWF59016.1"/>
    <property type="molecule type" value="Genomic_DNA"/>
</dbReference>
<dbReference type="RefSeq" id="WP_186458129.1">
    <property type="nucleotide sequence ID" value="NZ_VIWP01000001.1"/>
</dbReference>
<dbReference type="InterPro" id="IPR036412">
    <property type="entry name" value="HAD-like_sf"/>
</dbReference>
<dbReference type="SFLD" id="SFLDS00003">
    <property type="entry name" value="Haloacid_Dehalogenase"/>
    <property type="match status" value="1"/>
</dbReference>
<dbReference type="PRINTS" id="PR00413">
    <property type="entry name" value="HADHALOGNASE"/>
</dbReference>
<keyword evidence="6" id="KW-0378">Hydrolase</keyword>
<dbReference type="InterPro" id="IPR023214">
    <property type="entry name" value="HAD_sf"/>
</dbReference>
<organism evidence="6 7">
    <name type="scientific">Neorhizobium alkalisoli</name>
    <dbReference type="NCBI Taxonomy" id="528178"/>
    <lineage>
        <taxon>Bacteria</taxon>
        <taxon>Pseudomonadati</taxon>
        <taxon>Pseudomonadota</taxon>
        <taxon>Alphaproteobacteria</taxon>
        <taxon>Hyphomicrobiales</taxon>
        <taxon>Rhizobiaceae</taxon>
        <taxon>Rhizobium/Agrobacterium group</taxon>
        <taxon>Neorhizobium</taxon>
    </lineage>
</organism>
<dbReference type="Gene3D" id="1.10.150.240">
    <property type="entry name" value="Putative phosphatase, domain 2"/>
    <property type="match status" value="1"/>
</dbReference>
<dbReference type="PANTHER" id="PTHR46193">
    <property type="entry name" value="6-PHOSPHOGLUCONATE PHOSPHATASE"/>
    <property type="match status" value="1"/>
</dbReference>
<evidence type="ECO:0000256" key="4">
    <source>
        <dbReference type="ARBA" id="ARBA00022842"/>
    </source>
</evidence>
<dbReference type="GO" id="GO:0016787">
    <property type="term" value="F:hydrolase activity"/>
    <property type="evidence" value="ECO:0007669"/>
    <property type="project" value="UniProtKB-KW"/>
</dbReference>
<dbReference type="Gene3D" id="3.40.50.1000">
    <property type="entry name" value="HAD superfamily/HAD-like"/>
    <property type="match status" value="1"/>
</dbReference>
<dbReference type="InterPro" id="IPR006439">
    <property type="entry name" value="HAD-SF_hydro_IA"/>
</dbReference>
<evidence type="ECO:0000313" key="7">
    <source>
        <dbReference type="Proteomes" id="UP000320653"/>
    </source>
</evidence>
<protein>
    <submittedName>
        <fullName evidence="6">HAD superfamily hydrolase (TIGR01509 family)</fullName>
    </submittedName>
</protein>
<dbReference type="NCBIfam" id="TIGR01509">
    <property type="entry name" value="HAD-SF-IA-v3"/>
    <property type="match status" value="1"/>
</dbReference>
<name>A0A561R8S6_9HYPH</name>
<dbReference type="GO" id="GO:0046872">
    <property type="term" value="F:metal ion binding"/>
    <property type="evidence" value="ECO:0007669"/>
    <property type="project" value="UniProtKB-KW"/>
</dbReference>
<dbReference type="SUPFAM" id="SSF56784">
    <property type="entry name" value="HAD-like"/>
    <property type="match status" value="1"/>
</dbReference>
<dbReference type="FunFam" id="3.40.50.1000:FF:000162">
    <property type="entry name" value="HAD-like protein"/>
    <property type="match status" value="1"/>
</dbReference>
<keyword evidence="4" id="KW-0460">Magnesium</keyword>
<keyword evidence="3" id="KW-0479">Metal-binding</keyword>
<comment type="cofactor">
    <cofactor evidence="1">
        <name>Mg(2+)</name>
        <dbReference type="ChEBI" id="CHEBI:18420"/>
    </cofactor>
</comment>
<evidence type="ECO:0000256" key="1">
    <source>
        <dbReference type="ARBA" id="ARBA00001946"/>
    </source>
</evidence>
<dbReference type="PANTHER" id="PTHR46193:SF18">
    <property type="entry name" value="HEXITOL PHOSPHATASE B"/>
    <property type="match status" value="1"/>
</dbReference>
<dbReference type="Proteomes" id="UP000320653">
    <property type="component" value="Unassembled WGS sequence"/>
</dbReference>
<comment type="similarity">
    <text evidence="2">Belongs to the HAD-like hydrolase superfamily. CbbY/CbbZ/Gph/YieH family.</text>
</comment>
<evidence type="ECO:0000256" key="5">
    <source>
        <dbReference type="ARBA" id="ARBA00023277"/>
    </source>
</evidence>
<accession>A0A561R8S6</accession>
<proteinExistence type="inferred from homology"/>
<sequence length="230" mass="24528">MTMRAVLFDMDGTLVDSEPTHFAAMVTVLQNHGHTVPDGLSEEITGMTGEACHALLRDRLGLALSFSDYAAAKYAAYLEMSASLSWRPSAEAVIDTLKRNGIPHAIVSNSDRILVDTNLRAIGLQRPGLVSVTRNDVRNGKPHAEPYLRAAYLLGLDPADCIVVEDSVPGAIAGLSAGMTVIAWPEPGRDDLVFPPGVILADPHDLMPTLSACLAAALKTPAKEILHVSR</sequence>
<dbReference type="InterPro" id="IPR051600">
    <property type="entry name" value="Beta-PGM-like"/>
</dbReference>
<comment type="caution">
    <text evidence="6">The sequence shown here is derived from an EMBL/GenBank/DDBJ whole genome shotgun (WGS) entry which is preliminary data.</text>
</comment>
<dbReference type="CDD" id="cd07505">
    <property type="entry name" value="HAD_BPGM-like"/>
    <property type="match status" value="1"/>
</dbReference>
<keyword evidence="5" id="KW-0119">Carbohydrate metabolism</keyword>
<evidence type="ECO:0000313" key="6">
    <source>
        <dbReference type="EMBL" id="TWF59016.1"/>
    </source>
</evidence>
<dbReference type="Pfam" id="PF00702">
    <property type="entry name" value="Hydrolase"/>
    <property type="match status" value="1"/>
</dbReference>
<dbReference type="AlphaFoldDB" id="A0A561R8S6"/>
<reference evidence="6 7" key="1">
    <citation type="submission" date="2019-06" db="EMBL/GenBank/DDBJ databases">
        <title>Sorghum-associated microbial communities from plants grown in Nebraska, USA.</title>
        <authorList>
            <person name="Schachtman D."/>
        </authorList>
    </citation>
    <scope>NUCLEOTIDE SEQUENCE [LARGE SCALE GENOMIC DNA]</scope>
    <source>
        <strain evidence="6 7">1225</strain>
    </source>
</reference>
<keyword evidence="7" id="KW-1185">Reference proteome</keyword>